<name>A0ABM4X5C3_COFAR</name>
<keyword evidence="2" id="KW-1185">Reference proteome</keyword>
<proteinExistence type="predicted"/>
<protein>
    <recommendedName>
        <fullName evidence="1">Reverse transcriptase zinc-binding domain-containing protein</fullName>
    </recommendedName>
</protein>
<evidence type="ECO:0000259" key="1">
    <source>
        <dbReference type="Pfam" id="PF13966"/>
    </source>
</evidence>
<evidence type="ECO:0000313" key="3">
    <source>
        <dbReference type="RefSeq" id="XP_071939215.1"/>
    </source>
</evidence>
<dbReference type="Proteomes" id="UP001652660">
    <property type="component" value="Chromosome 3c"/>
</dbReference>
<reference evidence="3" key="1">
    <citation type="submission" date="2025-08" db="UniProtKB">
        <authorList>
            <consortium name="RefSeq"/>
        </authorList>
    </citation>
    <scope>IDENTIFICATION</scope>
    <source>
        <tissue evidence="3">Leaves</tissue>
    </source>
</reference>
<dbReference type="InterPro" id="IPR026960">
    <property type="entry name" value="RVT-Znf"/>
</dbReference>
<dbReference type="GeneID" id="140037935"/>
<organism evidence="2 3">
    <name type="scientific">Coffea arabica</name>
    <name type="common">Arabian coffee</name>
    <dbReference type="NCBI Taxonomy" id="13443"/>
    <lineage>
        <taxon>Eukaryota</taxon>
        <taxon>Viridiplantae</taxon>
        <taxon>Streptophyta</taxon>
        <taxon>Embryophyta</taxon>
        <taxon>Tracheophyta</taxon>
        <taxon>Spermatophyta</taxon>
        <taxon>Magnoliopsida</taxon>
        <taxon>eudicotyledons</taxon>
        <taxon>Gunneridae</taxon>
        <taxon>Pentapetalae</taxon>
        <taxon>asterids</taxon>
        <taxon>lamiids</taxon>
        <taxon>Gentianales</taxon>
        <taxon>Rubiaceae</taxon>
        <taxon>Ixoroideae</taxon>
        <taxon>Gardenieae complex</taxon>
        <taxon>Bertiereae - Coffeeae clade</taxon>
        <taxon>Coffeeae</taxon>
        <taxon>Coffea</taxon>
    </lineage>
</organism>
<accession>A0ABM4X5C3</accession>
<dbReference type="Pfam" id="PF13966">
    <property type="entry name" value="zf-RVT"/>
    <property type="match status" value="1"/>
</dbReference>
<dbReference type="RefSeq" id="XP_071939215.1">
    <property type="nucleotide sequence ID" value="XM_072083114.1"/>
</dbReference>
<gene>
    <name evidence="3" type="primary">LOC140037935</name>
</gene>
<evidence type="ECO:0000313" key="2">
    <source>
        <dbReference type="Proteomes" id="UP001652660"/>
    </source>
</evidence>
<sequence length="233" mass="27421">MPDSGEEQKMEDLISNFRWNRNEIYGRFNREDAENIMRIPISLSRSGDMHFWIRSKHGEYSVKSCYQVLLKEERSKGSETKGDSGSSYDDSNTQIWKTLWGLNIKHKIKLFIWRCIPNTLTARETIFRRTKQGSPFCSRCGDNMETMEHILFHCEQAQKVWKLAPVQWDGIQNQIGCFKKWWAALVQATSRNKGRQHIALTANILWQLWKDRNKMEFEGKERDGLKIVQKAST</sequence>
<feature type="domain" description="Reverse transcriptase zinc-binding" evidence="1">
    <location>
        <begin position="60"/>
        <end position="161"/>
    </location>
</feature>